<feature type="chain" id="PRO_5042125787" description="RING-type domain-containing protein" evidence="2">
    <location>
        <begin position="23"/>
        <end position="283"/>
    </location>
</feature>
<evidence type="ECO:0000256" key="2">
    <source>
        <dbReference type="SAM" id="SignalP"/>
    </source>
</evidence>
<keyword evidence="1" id="KW-0479">Metal-binding</keyword>
<evidence type="ECO:0000259" key="3">
    <source>
        <dbReference type="PROSITE" id="PS50089"/>
    </source>
</evidence>
<organism evidence="4 5">
    <name type="scientific">Mycena belliarum</name>
    <dbReference type="NCBI Taxonomy" id="1033014"/>
    <lineage>
        <taxon>Eukaryota</taxon>
        <taxon>Fungi</taxon>
        <taxon>Dikarya</taxon>
        <taxon>Basidiomycota</taxon>
        <taxon>Agaricomycotina</taxon>
        <taxon>Agaricomycetes</taxon>
        <taxon>Agaricomycetidae</taxon>
        <taxon>Agaricales</taxon>
        <taxon>Marasmiineae</taxon>
        <taxon>Mycenaceae</taxon>
        <taxon>Mycena</taxon>
    </lineage>
</organism>
<evidence type="ECO:0000313" key="5">
    <source>
        <dbReference type="Proteomes" id="UP001222325"/>
    </source>
</evidence>
<keyword evidence="5" id="KW-1185">Reference proteome</keyword>
<comment type="caution">
    <text evidence="4">The sequence shown here is derived from an EMBL/GenBank/DDBJ whole genome shotgun (WGS) entry which is preliminary data.</text>
</comment>
<sequence>MSATTLDMLLFLFGSFLLCITATDPSHRVRNTRTFIDESRSVLAIAVGVVSESLASAREWLVYFLSTLANAHWLVLANLFAVELLIGVIISPTFHSFCSTVGKFTWWGVLSHGVRNGTPPVLHFLRGRSFDVKLIAANFLLAATYRFIRPLRRNIAATPPIAAPDEQALVGLLTESLQKLDDLRGKLETELECSTCTKVMVYPYTLSPCGHHSCLGCLTAWFSVDPQGTGLLPINRPKRCPCCNARVYDRPTEARTLKDVISVLRPGHHSLARIQDPWAGIFA</sequence>
<dbReference type="AlphaFoldDB" id="A0AAD6UAB6"/>
<protein>
    <recommendedName>
        <fullName evidence="3">RING-type domain-containing protein</fullName>
    </recommendedName>
</protein>
<keyword evidence="1" id="KW-0862">Zinc</keyword>
<dbReference type="SUPFAM" id="SSF57850">
    <property type="entry name" value="RING/U-box"/>
    <property type="match status" value="1"/>
</dbReference>
<evidence type="ECO:0000256" key="1">
    <source>
        <dbReference type="PROSITE-ProRule" id="PRU00175"/>
    </source>
</evidence>
<dbReference type="Proteomes" id="UP001222325">
    <property type="component" value="Unassembled WGS sequence"/>
</dbReference>
<dbReference type="PROSITE" id="PS50089">
    <property type="entry name" value="ZF_RING_2"/>
    <property type="match status" value="1"/>
</dbReference>
<accession>A0AAD6UAB6</accession>
<proteinExistence type="predicted"/>
<dbReference type="InterPro" id="IPR013083">
    <property type="entry name" value="Znf_RING/FYVE/PHD"/>
</dbReference>
<reference evidence="4" key="1">
    <citation type="submission" date="2023-03" db="EMBL/GenBank/DDBJ databases">
        <title>Massive genome expansion in bonnet fungi (Mycena s.s.) driven by repeated elements and novel gene families across ecological guilds.</title>
        <authorList>
            <consortium name="Lawrence Berkeley National Laboratory"/>
            <person name="Harder C.B."/>
            <person name="Miyauchi S."/>
            <person name="Viragh M."/>
            <person name="Kuo A."/>
            <person name="Thoen E."/>
            <person name="Andreopoulos B."/>
            <person name="Lu D."/>
            <person name="Skrede I."/>
            <person name="Drula E."/>
            <person name="Henrissat B."/>
            <person name="Morin E."/>
            <person name="Kohler A."/>
            <person name="Barry K."/>
            <person name="LaButti K."/>
            <person name="Morin E."/>
            <person name="Salamov A."/>
            <person name="Lipzen A."/>
            <person name="Mereny Z."/>
            <person name="Hegedus B."/>
            <person name="Baldrian P."/>
            <person name="Stursova M."/>
            <person name="Weitz H."/>
            <person name="Taylor A."/>
            <person name="Grigoriev I.V."/>
            <person name="Nagy L.G."/>
            <person name="Martin F."/>
            <person name="Kauserud H."/>
        </authorList>
    </citation>
    <scope>NUCLEOTIDE SEQUENCE</scope>
    <source>
        <strain evidence="4">CBHHK173m</strain>
    </source>
</reference>
<keyword evidence="1" id="KW-0863">Zinc-finger</keyword>
<dbReference type="GO" id="GO:0008270">
    <property type="term" value="F:zinc ion binding"/>
    <property type="evidence" value="ECO:0007669"/>
    <property type="project" value="UniProtKB-KW"/>
</dbReference>
<keyword evidence="2" id="KW-0732">Signal</keyword>
<evidence type="ECO:0000313" key="4">
    <source>
        <dbReference type="EMBL" id="KAJ7093900.1"/>
    </source>
</evidence>
<gene>
    <name evidence="4" type="ORF">B0H15DRAFT_831164</name>
</gene>
<dbReference type="Gene3D" id="3.30.40.10">
    <property type="entry name" value="Zinc/RING finger domain, C3HC4 (zinc finger)"/>
    <property type="match status" value="1"/>
</dbReference>
<feature type="domain" description="RING-type" evidence="3">
    <location>
        <begin position="193"/>
        <end position="244"/>
    </location>
</feature>
<dbReference type="InterPro" id="IPR001841">
    <property type="entry name" value="Znf_RING"/>
</dbReference>
<dbReference type="EMBL" id="JARJCN010000015">
    <property type="protein sequence ID" value="KAJ7093900.1"/>
    <property type="molecule type" value="Genomic_DNA"/>
</dbReference>
<feature type="signal peptide" evidence="2">
    <location>
        <begin position="1"/>
        <end position="22"/>
    </location>
</feature>
<name>A0AAD6UAB6_9AGAR</name>